<evidence type="ECO:0000313" key="2">
    <source>
        <dbReference type="Proteomes" id="UP000054826"/>
    </source>
</evidence>
<dbReference type="AlphaFoldDB" id="A0A0V1JQW1"/>
<dbReference type="Proteomes" id="UP000054826">
    <property type="component" value="Unassembled WGS sequence"/>
</dbReference>
<evidence type="ECO:0000313" key="1">
    <source>
        <dbReference type="EMBL" id="KRZ37369.1"/>
    </source>
</evidence>
<sequence>MMIKYFTDGRPPRLCKAELPKKTWACLCSASSFAWGFYSEASRAALEKYVKQRIAPVDGGAGELSPAPARRSLGALQAPEEDYVLICPTKGLVEKADWTTDWVNKLNNANNADVPQRRACVTAALAVSENFESKTKNFCCCSKVEIKRV</sequence>
<comment type="caution">
    <text evidence="1">The sequence shown here is derived from an EMBL/GenBank/DDBJ whole genome shotgun (WGS) entry which is preliminary data.</text>
</comment>
<protein>
    <submittedName>
        <fullName evidence="1">Uncharacterized protein</fullName>
    </submittedName>
</protein>
<proteinExistence type="predicted"/>
<gene>
    <name evidence="1" type="ORF">T4C_2986</name>
</gene>
<accession>A0A0V1JQW1</accession>
<name>A0A0V1JQW1_TRIPS</name>
<dbReference type="EMBL" id="JYDV01000059">
    <property type="protein sequence ID" value="KRZ37369.1"/>
    <property type="molecule type" value="Genomic_DNA"/>
</dbReference>
<reference evidence="1 2" key="1">
    <citation type="submission" date="2015-01" db="EMBL/GenBank/DDBJ databases">
        <title>Evolution of Trichinella species and genotypes.</title>
        <authorList>
            <person name="Korhonen P.K."/>
            <person name="Edoardo P."/>
            <person name="Giuseppe L.R."/>
            <person name="Gasser R.B."/>
        </authorList>
    </citation>
    <scope>NUCLEOTIDE SEQUENCE [LARGE SCALE GENOMIC DNA]</scope>
    <source>
        <strain evidence="1">ISS176</strain>
    </source>
</reference>
<organism evidence="1 2">
    <name type="scientific">Trichinella pseudospiralis</name>
    <name type="common">Parasitic roundworm</name>
    <dbReference type="NCBI Taxonomy" id="6337"/>
    <lineage>
        <taxon>Eukaryota</taxon>
        <taxon>Metazoa</taxon>
        <taxon>Ecdysozoa</taxon>
        <taxon>Nematoda</taxon>
        <taxon>Enoplea</taxon>
        <taxon>Dorylaimia</taxon>
        <taxon>Trichinellida</taxon>
        <taxon>Trichinellidae</taxon>
        <taxon>Trichinella</taxon>
    </lineage>
</organism>